<organism evidence="1 2">
    <name type="scientific">Desulfamplus magnetovallimortis</name>
    <dbReference type="NCBI Taxonomy" id="1246637"/>
    <lineage>
        <taxon>Bacteria</taxon>
        <taxon>Pseudomonadati</taxon>
        <taxon>Thermodesulfobacteriota</taxon>
        <taxon>Desulfobacteria</taxon>
        <taxon>Desulfobacterales</taxon>
        <taxon>Desulfobacteraceae</taxon>
        <taxon>Desulfamplus</taxon>
    </lineage>
</organism>
<name>A0A1W1HFD1_9BACT</name>
<evidence type="ECO:0000313" key="2">
    <source>
        <dbReference type="Proteomes" id="UP000191931"/>
    </source>
</evidence>
<dbReference type="EMBL" id="FWEV01000194">
    <property type="protein sequence ID" value="SLM31133.1"/>
    <property type="molecule type" value="Genomic_DNA"/>
</dbReference>
<sequence>MISSKVRTDIELFTRLFCSQKYMEILKDTSAYFNHTYTDKTFT</sequence>
<evidence type="ECO:0000313" key="1">
    <source>
        <dbReference type="EMBL" id="SLM31133.1"/>
    </source>
</evidence>
<gene>
    <name evidence="1" type="ORF">MTBBW1_2730003</name>
</gene>
<proteinExistence type="predicted"/>
<reference evidence="1 2" key="1">
    <citation type="submission" date="2017-03" db="EMBL/GenBank/DDBJ databases">
        <authorList>
            <person name="Afonso C.L."/>
            <person name="Miller P.J."/>
            <person name="Scott M.A."/>
            <person name="Spackman E."/>
            <person name="Goraichik I."/>
            <person name="Dimitrov K.M."/>
            <person name="Suarez D.L."/>
            <person name="Swayne D.E."/>
        </authorList>
    </citation>
    <scope>NUCLEOTIDE SEQUENCE [LARGE SCALE GENOMIC DNA]</scope>
    <source>
        <strain evidence="1">PRJEB14757</strain>
    </source>
</reference>
<dbReference type="Proteomes" id="UP000191931">
    <property type="component" value="Unassembled WGS sequence"/>
</dbReference>
<protein>
    <submittedName>
        <fullName evidence="1">Uncharacterized protein</fullName>
    </submittedName>
</protein>
<keyword evidence="2" id="KW-1185">Reference proteome</keyword>
<accession>A0A1W1HFD1</accession>
<dbReference type="AlphaFoldDB" id="A0A1W1HFD1"/>